<feature type="binding site" evidence="14">
    <location>
        <position position="462"/>
    </location>
    <ligand>
        <name>substrate</name>
    </ligand>
</feature>
<feature type="binding site" evidence="15">
    <location>
        <begin position="114"/>
        <end position="116"/>
    </location>
    <ligand>
        <name>thiamine diphosphate</name>
        <dbReference type="ChEBI" id="CHEBI:58937"/>
    </ligand>
</feature>
<accession>A0A5J6X092</accession>
<dbReference type="GO" id="GO:0009052">
    <property type="term" value="P:pentose-phosphate shunt, non-oxidative branch"/>
    <property type="evidence" value="ECO:0007669"/>
    <property type="project" value="UniProtKB-ARBA"/>
</dbReference>
<protein>
    <recommendedName>
        <fullName evidence="5 12">Transketolase</fullName>
        <ecNumber evidence="5 12">2.2.1.1</ecNumber>
    </recommendedName>
</protein>
<gene>
    <name evidence="20" type="primary">tkt</name>
    <name evidence="20" type="ORF">FE240_13350</name>
</gene>
<dbReference type="FunFam" id="3.40.50.920:FF:000003">
    <property type="entry name" value="Transketolase"/>
    <property type="match status" value="1"/>
</dbReference>
<evidence type="ECO:0000256" key="3">
    <source>
        <dbReference type="ARBA" id="ARBA00007131"/>
    </source>
</evidence>
<dbReference type="FunFam" id="3.40.50.970:FF:000004">
    <property type="entry name" value="Transketolase"/>
    <property type="match status" value="1"/>
</dbReference>
<evidence type="ECO:0000256" key="4">
    <source>
        <dbReference type="ARBA" id="ARBA00011738"/>
    </source>
</evidence>
<comment type="similarity">
    <text evidence="3 18">Belongs to the transketolase family.</text>
</comment>
<dbReference type="CDD" id="cd02012">
    <property type="entry name" value="TPP_TK"/>
    <property type="match status" value="1"/>
</dbReference>
<evidence type="ECO:0000313" key="21">
    <source>
        <dbReference type="Proteomes" id="UP000594034"/>
    </source>
</evidence>
<dbReference type="GO" id="GO:0005829">
    <property type="term" value="C:cytosol"/>
    <property type="evidence" value="ECO:0007669"/>
    <property type="project" value="TreeGrafter"/>
</dbReference>
<dbReference type="EMBL" id="CP040449">
    <property type="protein sequence ID" value="QFI55588.1"/>
    <property type="molecule type" value="Genomic_DNA"/>
</dbReference>
<dbReference type="InterPro" id="IPR033247">
    <property type="entry name" value="Transketolase_fam"/>
</dbReference>
<dbReference type="InterPro" id="IPR005478">
    <property type="entry name" value="Transketolase_bac-like"/>
</dbReference>
<dbReference type="InterPro" id="IPR055152">
    <property type="entry name" value="Transketolase-like_C_2"/>
</dbReference>
<dbReference type="Pfam" id="PF02779">
    <property type="entry name" value="Transket_pyr"/>
    <property type="match status" value="1"/>
</dbReference>
<keyword evidence="10 15" id="KW-0786">Thiamine pyrophosphate</keyword>
<feature type="binding site" evidence="16">
    <location>
        <position position="185"/>
    </location>
    <ligand>
        <name>Mg(2+)</name>
        <dbReference type="ChEBI" id="CHEBI:18420"/>
    </ligand>
</feature>
<dbReference type="Pfam" id="PF22613">
    <property type="entry name" value="Transketolase_C_1"/>
    <property type="match status" value="1"/>
</dbReference>
<evidence type="ECO:0000256" key="11">
    <source>
        <dbReference type="ARBA" id="ARBA00049473"/>
    </source>
</evidence>
<sequence length="663" mass="71728">MPSRKELANAIRALSMDAVQKANSGHPGAPMGMADIAEVLWRSHLKHNPSNPTWADRDRFILSNGHGSMLLYSLLHLAGYDLSIDDLKNFRQLHSRTPGHPEYGYAPGVETTTGPLGQGITNAVGMAIAEKALADQFNRPGHDVVDHHTYVFMGDGCLMEGISHEACSLAGTLGLGKLIAFWDDNGISIDGHVEGWFTDDTAKRFEAYGWHVIPAVDGHNPEAINAAIEAAKAESDKPTLICCRTIIGYGSPNKSGSHDCHGSPLGNDEIKAARDFLGWHHDPFVIPSEIYAEWDGKEKGSKLESDWDAKFAAYAAAHPELAAEFKRRVAGELPANWAAESTKIIEALQANPAKIATRKASQNALEAFGKLLPEFMGGSADLAPSNLTMWSGSKSLTNDDAAGNYIHYGVREFGMSAIMNGIALHGGFIPYGATFLMFMEYARNALRMAALMKQRSIFVYTHDSIGLGEDGPTHQPVEQIASLRLTPNMSTWRPCDQVESAVAWKHAIERADGPTSLIFSRQNLAQMERTPEQLANVAKGGYVLKDCAGTPELLLIATGSEVELAVAAYEQLSAKGRAVRVVSLPATDVFDAQSAEYKESVLPSSVTKRVAIEAGIADYWYKYVGFGGKIIGMTTFGESAPAELLFKEFGFTVENVVATAESL</sequence>
<dbReference type="GO" id="GO:0046872">
    <property type="term" value="F:metal ion binding"/>
    <property type="evidence" value="ECO:0007669"/>
    <property type="project" value="UniProtKB-KW"/>
</dbReference>
<feature type="binding site" evidence="15">
    <location>
        <position position="156"/>
    </location>
    <ligand>
        <name>thiamine diphosphate</name>
        <dbReference type="ChEBI" id="CHEBI:58937"/>
    </ligand>
</feature>
<dbReference type="InterPro" id="IPR005474">
    <property type="entry name" value="Transketolase_N"/>
</dbReference>
<comment type="cofactor">
    <cofactor evidence="18">
        <name>Mg(2+)</name>
        <dbReference type="ChEBI" id="CHEBI:18420"/>
    </cofactor>
    <cofactor evidence="18">
        <name>Ca(2+)</name>
        <dbReference type="ChEBI" id="CHEBI:29108"/>
    </cofactor>
    <cofactor evidence="18">
        <name>Mn(2+)</name>
        <dbReference type="ChEBI" id="CHEBI:29035"/>
    </cofactor>
    <cofactor evidence="18">
        <name>Co(2+)</name>
        <dbReference type="ChEBI" id="CHEBI:48828"/>
    </cofactor>
    <text evidence="18">Binds 1 Mg(2+) ion per subunit. Can also utilize other divalent metal cations, such as Ca(2+), Mn(2+) and Co(2+).</text>
</comment>
<dbReference type="FunFam" id="3.40.50.970:FF:000003">
    <property type="entry name" value="Transketolase"/>
    <property type="match status" value="1"/>
</dbReference>
<comment type="catalytic activity">
    <reaction evidence="11 18">
        <text>D-sedoheptulose 7-phosphate + D-glyceraldehyde 3-phosphate = aldehydo-D-ribose 5-phosphate + D-xylulose 5-phosphate</text>
        <dbReference type="Rhea" id="RHEA:10508"/>
        <dbReference type="ChEBI" id="CHEBI:57483"/>
        <dbReference type="ChEBI" id="CHEBI:57737"/>
        <dbReference type="ChEBI" id="CHEBI:58273"/>
        <dbReference type="ChEBI" id="CHEBI:59776"/>
        <dbReference type="EC" id="2.2.1.1"/>
    </reaction>
</comment>
<dbReference type="PROSITE" id="PS00801">
    <property type="entry name" value="TRANSKETOLASE_1"/>
    <property type="match status" value="1"/>
</dbReference>
<dbReference type="InterPro" id="IPR005475">
    <property type="entry name" value="Transketolase-like_Pyr-bd"/>
</dbReference>
<comment type="cofactor">
    <cofactor evidence="15">
        <name>thiamine diphosphate</name>
        <dbReference type="ChEBI" id="CHEBI:58937"/>
    </cofactor>
    <text evidence="15">Binds 1 thiamine pyrophosphate per subunit. During the reaction, the substrate forms a covalent intermediate with the cofactor.</text>
</comment>
<dbReference type="PROSITE" id="PS00802">
    <property type="entry name" value="TRANSKETOLASE_2"/>
    <property type="match status" value="1"/>
</dbReference>
<evidence type="ECO:0000259" key="19">
    <source>
        <dbReference type="SMART" id="SM00861"/>
    </source>
</evidence>
<dbReference type="PANTHER" id="PTHR43522:SF2">
    <property type="entry name" value="TRANSKETOLASE 1-RELATED"/>
    <property type="match status" value="1"/>
</dbReference>
<feature type="binding site" evidence="14">
    <location>
        <position position="474"/>
    </location>
    <ligand>
        <name>substrate</name>
    </ligand>
</feature>
<dbReference type="KEGG" id="asim:FE240_13350"/>
<evidence type="ECO:0000256" key="14">
    <source>
        <dbReference type="PIRSR" id="PIRSR605478-2"/>
    </source>
</evidence>
<evidence type="ECO:0000256" key="16">
    <source>
        <dbReference type="PIRSR" id="PIRSR605478-4"/>
    </source>
</evidence>
<evidence type="ECO:0000256" key="18">
    <source>
        <dbReference type="RuleBase" id="RU004996"/>
    </source>
</evidence>
<feature type="binding site" evidence="14">
    <location>
        <position position="358"/>
    </location>
    <ligand>
        <name>substrate</name>
    </ligand>
</feature>
<comment type="cofactor">
    <cofactor evidence="1">
        <name>Ca(2+)</name>
        <dbReference type="ChEBI" id="CHEBI:29108"/>
    </cofactor>
</comment>
<comment type="function">
    <text evidence="18">Catalyzes the transfer of a two-carbon ketol group from a ketose donor to an aldose acceptor, via a covalent intermediate with the cofactor thiamine pyrophosphate.</text>
</comment>
<feature type="binding site" evidence="14">
    <location>
        <position position="385"/>
    </location>
    <ligand>
        <name>substrate</name>
    </ligand>
</feature>
<name>A0A5J6X092_9GAMM</name>
<evidence type="ECO:0000256" key="2">
    <source>
        <dbReference type="ARBA" id="ARBA00001941"/>
    </source>
</evidence>
<dbReference type="Gene3D" id="3.40.50.920">
    <property type="match status" value="1"/>
</dbReference>
<evidence type="ECO:0000313" key="20">
    <source>
        <dbReference type="EMBL" id="QFI55588.1"/>
    </source>
</evidence>
<dbReference type="AlphaFoldDB" id="A0A5J6X092"/>
<evidence type="ECO:0000256" key="12">
    <source>
        <dbReference type="NCBIfam" id="TIGR00232"/>
    </source>
</evidence>
<dbReference type="PANTHER" id="PTHR43522">
    <property type="entry name" value="TRANSKETOLASE"/>
    <property type="match status" value="1"/>
</dbReference>
<feature type="binding site" evidence="15">
    <location>
        <position position="261"/>
    </location>
    <ligand>
        <name>thiamine diphosphate</name>
        <dbReference type="ChEBI" id="CHEBI:58937"/>
    </ligand>
</feature>
<dbReference type="CDD" id="cd07033">
    <property type="entry name" value="TPP_PYR_DXS_TK_like"/>
    <property type="match status" value="1"/>
</dbReference>
<dbReference type="Pfam" id="PF00456">
    <property type="entry name" value="Transketolase_N"/>
    <property type="match status" value="1"/>
</dbReference>
<dbReference type="InterPro" id="IPR049557">
    <property type="entry name" value="Transketolase_CS"/>
</dbReference>
<feature type="binding site" evidence="15">
    <location>
        <position position="438"/>
    </location>
    <ligand>
        <name>thiamine diphosphate</name>
        <dbReference type="ChEBI" id="CHEBI:58937"/>
    </ligand>
</feature>
<evidence type="ECO:0000256" key="10">
    <source>
        <dbReference type="ARBA" id="ARBA00023052"/>
    </source>
</evidence>
<keyword evidence="6 18" id="KW-0808">Transferase</keyword>
<organism evidence="20 21">
    <name type="scientific">Aeromonas simiae</name>
    <dbReference type="NCBI Taxonomy" id="218936"/>
    <lineage>
        <taxon>Bacteria</taxon>
        <taxon>Pseudomonadati</taxon>
        <taxon>Pseudomonadota</taxon>
        <taxon>Gammaproteobacteria</taxon>
        <taxon>Aeromonadales</taxon>
        <taxon>Aeromonadaceae</taxon>
        <taxon>Aeromonas</taxon>
    </lineage>
</organism>
<dbReference type="RefSeq" id="WP_193001591.1">
    <property type="nucleotide sequence ID" value="NZ_CP040449.1"/>
</dbReference>
<dbReference type="SMART" id="SM00861">
    <property type="entry name" value="Transket_pyr"/>
    <property type="match status" value="1"/>
</dbReference>
<feature type="binding site" evidence="14">
    <location>
        <position position="261"/>
    </location>
    <ligand>
        <name>substrate</name>
    </ligand>
</feature>
<feature type="binding site" evidence="16">
    <location>
        <position position="187"/>
    </location>
    <ligand>
        <name>Mg(2+)</name>
        <dbReference type="ChEBI" id="CHEBI:18420"/>
    </ligand>
</feature>
<evidence type="ECO:0000256" key="5">
    <source>
        <dbReference type="ARBA" id="ARBA00013152"/>
    </source>
</evidence>
<feature type="binding site" evidence="14">
    <location>
        <position position="26"/>
    </location>
    <ligand>
        <name>substrate</name>
    </ligand>
</feature>
<feature type="site" description="Important for catalytic activity" evidence="17">
    <location>
        <position position="261"/>
    </location>
</feature>
<feature type="active site" description="Proton donor" evidence="13">
    <location>
        <position position="412"/>
    </location>
</feature>
<dbReference type="EC" id="2.2.1.1" evidence="5 12"/>
<dbReference type="SUPFAM" id="SSF52518">
    <property type="entry name" value="Thiamin diphosphate-binding fold (THDP-binding)"/>
    <property type="match status" value="2"/>
</dbReference>
<dbReference type="InterPro" id="IPR009014">
    <property type="entry name" value="Transketo_C/PFOR_II"/>
</dbReference>
<feature type="binding site" evidence="14">
    <location>
        <position position="470"/>
    </location>
    <ligand>
        <name>substrate</name>
    </ligand>
</feature>
<feature type="binding site" evidence="14">
    <location>
        <position position="521"/>
    </location>
    <ligand>
        <name>substrate</name>
    </ligand>
</feature>
<evidence type="ECO:0000256" key="6">
    <source>
        <dbReference type="ARBA" id="ARBA00022679"/>
    </source>
</evidence>
<feature type="binding site" evidence="15">
    <location>
        <position position="66"/>
    </location>
    <ligand>
        <name>thiamine diphosphate</name>
        <dbReference type="ChEBI" id="CHEBI:58937"/>
    </ligand>
</feature>
<dbReference type="Proteomes" id="UP000594034">
    <property type="component" value="Chromosome"/>
</dbReference>
<evidence type="ECO:0000256" key="13">
    <source>
        <dbReference type="PIRSR" id="PIRSR605478-1"/>
    </source>
</evidence>
<dbReference type="NCBIfam" id="TIGR00232">
    <property type="entry name" value="tktlase_bact"/>
    <property type="match status" value="1"/>
</dbReference>
<feature type="binding site" evidence="16">
    <location>
        <position position="155"/>
    </location>
    <ligand>
        <name>Mg(2+)</name>
        <dbReference type="ChEBI" id="CHEBI:18420"/>
    </ligand>
</feature>
<dbReference type="SUPFAM" id="SSF52922">
    <property type="entry name" value="TK C-terminal domain-like"/>
    <property type="match status" value="1"/>
</dbReference>
<comment type="subunit">
    <text evidence="4 18">Homodimer.</text>
</comment>
<dbReference type="Gene3D" id="3.40.50.970">
    <property type="match status" value="2"/>
</dbReference>
<evidence type="ECO:0000256" key="17">
    <source>
        <dbReference type="PIRSR" id="PIRSR605478-5"/>
    </source>
</evidence>
<evidence type="ECO:0000256" key="9">
    <source>
        <dbReference type="ARBA" id="ARBA00022842"/>
    </source>
</evidence>
<evidence type="ECO:0000256" key="8">
    <source>
        <dbReference type="ARBA" id="ARBA00022837"/>
    </source>
</evidence>
<reference evidence="20 21" key="1">
    <citation type="submission" date="2019-05" db="EMBL/GenBank/DDBJ databases">
        <title>OXA-830, a novel chromosomally encoded expanded-spectrum class D beta-lactamase in Aeromonas simiae.</title>
        <authorList>
            <person name="Zhou W."/>
            <person name="Chen Q."/>
        </authorList>
    </citation>
    <scope>NUCLEOTIDE SEQUENCE [LARGE SCALE GENOMIC DNA]</scope>
    <source>
        <strain evidence="20 21">A6</strain>
    </source>
</reference>
<keyword evidence="9 16" id="KW-0460">Magnesium</keyword>
<evidence type="ECO:0000256" key="15">
    <source>
        <dbReference type="PIRSR" id="PIRSR605478-3"/>
    </source>
</evidence>
<feature type="domain" description="Transketolase-like pyrimidine-binding" evidence="19">
    <location>
        <begin position="355"/>
        <end position="526"/>
    </location>
</feature>
<comment type="cofactor">
    <cofactor evidence="16">
        <name>Mg(2+)</name>
        <dbReference type="ChEBI" id="CHEBI:18420"/>
    </cofactor>
    <text evidence="16">Binds 1 Mg(2+) ion per subunit. Can also utilize other divalent metal cations, such as Ca(2+), Mn(2+) and Co(2+).</text>
</comment>
<feature type="binding site" evidence="15">
    <location>
        <position position="185"/>
    </location>
    <ligand>
        <name>thiamine diphosphate</name>
        <dbReference type="ChEBI" id="CHEBI:58937"/>
    </ligand>
</feature>
<dbReference type="GO" id="GO:0004802">
    <property type="term" value="F:transketolase activity"/>
    <property type="evidence" value="ECO:0007669"/>
    <property type="project" value="UniProtKB-UniRule"/>
</dbReference>
<evidence type="ECO:0000256" key="1">
    <source>
        <dbReference type="ARBA" id="ARBA00001913"/>
    </source>
</evidence>
<keyword evidence="21" id="KW-1185">Reference proteome</keyword>
<keyword evidence="8 18" id="KW-0106">Calcium</keyword>
<feature type="site" description="Important for catalytic activity" evidence="17">
    <location>
        <position position="26"/>
    </location>
</feature>
<proteinExistence type="inferred from homology"/>
<evidence type="ECO:0000256" key="7">
    <source>
        <dbReference type="ARBA" id="ARBA00022723"/>
    </source>
</evidence>
<keyword evidence="7 16" id="KW-0479">Metal-binding</keyword>
<dbReference type="InterPro" id="IPR020826">
    <property type="entry name" value="Transketolase_BS"/>
</dbReference>
<dbReference type="InterPro" id="IPR029061">
    <property type="entry name" value="THDP-binding"/>
</dbReference>
<comment type="cofactor">
    <cofactor evidence="2">
        <name>Co(2+)</name>
        <dbReference type="ChEBI" id="CHEBI:48828"/>
    </cofactor>
</comment>